<keyword evidence="1" id="KW-1133">Transmembrane helix</keyword>
<dbReference type="EnsemblMetazoa" id="SMAR010773-RA">
    <property type="protein sequence ID" value="SMAR010773-PA"/>
    <property type="gene ID" value="SMAR010773"/>
</dbReference>
<protein>
    <submittedName>
        <fullName evidence="2">Uncharacterized protein</fullName>
    </submittedName>
</protein>
<proteinExistence type="predicted"/>
<organism evidence="2 3">
    <name type="scientific">Strigamia maritima</name>
    <name type="common">European centipede</name>
    <name type="synonym">Geophilus maritimus</name>
    <dbReference type="NCBI Taxonomy" id="126957"/>
    <lineage>
        <taxon>Eukaryota</taxon>
        <taxon>Metazoa</taxon>
        <taxon>Ecdysozoa</taxon>
        <taxon>Arthropoda</taxon>
        <taxon>Myriapoda</taxon>
        <taxon>Chilopoda</taxon>
        <taxon>Pleurostigmophora</taxon>
        <taxon>Geophilomorpha</taxon>
        <taxon>Linotaeniidae</taxon>
        <taxon>Strigamia</taxon>
    </lineage>
</organism>
<dbReference type="AlphaFoldDB" id="T1JAK4"/>
<dbReference type="HOGENOM" id="CLU_2815683_0_0_1"/>
<keyword evidence="1" id="KW-0472">Membrane</keyword>
<feature type="transmembrane region" description="Helical" evidence="1">
    <location>
        <begin position="6"/>
        <end position="26"/>
    </location>
</feature>
<accession>T1JAK4</accession>
<reference evidence="3" key="1">
    <citation type="submission" date="2011-05" db="EMBL/GenBank/DDBJ databases">
        <authorList>
            <person name="Richards S.R."/>
            <person name="Qu J."/>
            <person name="Jiang H."/>
            <person name="Jhangiani S.N."/>
            <person name="Agravi P."/>
            <person name="Goodspeed R."/>
            <person name="Gross S."/>
            <person name="Mandapat C."/>
            <person name="Jackson L."/>
            <person name="Mathew T."/>
            <person name="Pu L."/>
            <person name="Thornton R."/>
            <person name="Saada N."/>
            <person name="Wilczek-Boney K.B."/>
            <person name="Lee S."/>
            <person name="Kovar C."/>
            <person name="Wu Y."/>
            <person name="Scherer S.E."/>
            <person name="Worley K.C."/>
            <person name="Muzny D.M."/>
            <person name="Gibbs R."/>
        </authorList>
    </citation>
    <scope>NUCLEOTIDE SEQUENCE</scope>
    <source>
        <strain evidence="3">Brora</strain>
    </source>
</reference>
<sequence>MPRSHLHTSLMKPFVALALPGMYLVYKYNQYKRQRQEQNKRKVTEKELAHLNHKIVSLSIIHSNPTQ</sequence>
<evidence type="ECO:0000256" key="1">
    <source>
        <dbReference type="SAM" id="Phobius"/>
    </source>
</evidence>
<dbReference type="EMBL" id="JH432001">
    <property type="status" value="NOT_ANNOTATED_CDS"/>
    <property type="molecule type" value="Genomic_DNA"/>
</dbReference>
<evidence type="ECO:0000313" key="2">
    <source>
        <dbReference type="EnsemblMetazoa" id="SMAR010773-PA"/>
    </source>
</evidence>
<reference evidence="2" key="2">
    <citation type="submission" date="2015-02" db="UniProtKB">
        <authorList>
            <consortium name="EnsemblMetazoa"/>
        </authorList>
    </citation>
    <scope>IDENTIFICATION</scope>
</reference>
<keyword evidence="1" id="KW-0812">Transmembrane</keyword>
<dbReference type="STRING" id="126957.T1JAK4"/>
<dbReference type="Proteomes" id="UP000014500">
    <property type="component" value="Unassembled WGS sequence"/>
</dbReference>
<dbReference type="OMA" id="KYNQYKR"/>
<keyword evidence="3" id="KW-1185">Reference proteome</keyword>
<dbReference type="eggNOG" id="ENOG502SEUC">
    <property type="taxonomic scope" value="Eukaryota"/>
</dbReference>
<name>T1JAK4_STRMM</name>
<evidence type="ECO:0000313" key="3">
    <source>
        <dbReference type="Proteomes" id="UP000014500"/>
    </source>
</evidence>